<dbReference type="InterPro" id="IPR050491">
    <property type="entry name" value="AmpC-like"/>
</dbReference>
<sequence length="537" mass="58770">MEDRALARVRAAFRRRDAAGVRPAALSASELLRFPSTRSGIAMTLNRLGIVVVTILTWTAPSAAQTAAADRSPLARKPDVAAALTVLDSWIAATVTQREQPGLSIGVVYDQDLIWAKGYGYADVERRVPATPSTIYRIASISKLFTATAIMQLRDAGKLRLDDAVSDRLPWFSIKKTYDGGPPITIRQLITHTSGLPRELSGVNWSDLTFPGREELRRVLPGQETVFAPETEWKYSNLAVSLAGEIVAQVSGESWPQYVERHILQPLGMAATRTAPARAMPALAIGYGRRVPGRARDVEPYVDIGAEAPAGNLASNVEDLAKFVSLQFRDGPSGGAQVLQGSTLREMQRVQWLRSNWRSGWGLGFMIRRVDDQVRIGHGGALPGHRTWIEVAPAQKLGVILLTNANDGDPERYVDQAFVLLNPAVAKAVAPPDAPKVADPAWQQYVGRYAWKFSEMQIQILNGELTMIVPEADNLWDARMILQPLGPRTFRMVAPGFSVGPIGELLTFEMDGKGKVARVRTPNSYWLPIETGGGERP</sequence>
<dbReference type="AlphaFoldDB" id="A0A538S7C8"/>
<reference evidence="2 3" key="1">
    <citation type="journal article" date="2019" name="Nat. Microbiol.">
        <title>Mediterranean grassland soil C-N compound turnover is dependent on rainfall and depth, and is mediated by genomically divergent microorganisms.</title>
        <authorList>
            <person name="Diamond S."/>
            <person name="Andeer P.F."/>
            <person name="Li Z."/>
            <person name="Crits-Christoph A."/>
            <person name="Burstein D."/>
            <person name="Anantharaman K."/>
            <person name="Lane K.R."/>
            <person name="Thomas B.C."/>
            <person name="Pan C."/>
            <person name="Northen T.R."/>
            <person name="Banfield J.F."/>
        </authorList>
    </citation>
    <scope>NUCLEOTIDE SEQUENCE [LARGE SCALE GENOMIC DNA]</scope>
    <source>
        <strain evidence="2">WS_3</strain>
    </source>
</reference>
<accession>A0A538S7C8</accession>
<gene>
    <name evidence="2" type="ORF">E6K73_13935</name>
</gene>
<evidence type="ECO:0000313" key="2">
    <source>
        <dbReference type="EMBL" id="TMQ47264.1"/>
    </source>
</evidence>
<dbReference type="InterPro" id="IPR001466">
    <property type="entry name" value="Beta-lactam-related"/>
</dbReference>
<evidence type="ECO:0000313" key="3">
    <source>
        <dbReference type="Proteomes" id="UP000320184"/>
    </source>
</evidence>
<organism evidence="2 3">
    <name type="scientific">Eiseniibacteriota bacterium</name>
    <dbReference type="NCBI Taxonomy" id="2212470"/>
    <lineage>
        <taxon>Bacteria</taxon>
        <taxon>Candidatus Eiseniibacteriota</taxon>
    </lineage>
</organism>
<dbReference type="PANTHER" id="PTHR46825">
    <property type="entry name" value="D-ALANYL-D-ALANINE-CARBOXYPEPTIDASE/ENDOPEPTIDASE AMPH"/>
    <property type="match status" value="1"/>
</dbReference>
<dbReference type="SUPFAM" id="SSF56601">
    <property type="entry name" value="beta-lactamase/transpeptidase-like"/>
    <property type="match status" value="1"/>
</dbReference>
<dbReference type="Gene3D" id="3.40.710.10">
    <property type="entry name" value="DD-peptidase/beta-lactamase superfamily"/>
    <property type="match status" value="1"/>
</dbReference>
<dbReference type="Pfam" id="PF00144">
    <property type="entry name" value="Beta-lactamase"/>
    <property type="match status" value="1"/>
</dbReference>
<dbReference type="PANTHER" id="PTHR46825:SF9">
    <property type="entry name" value="BETA-LACTAMASE-RELATED DOMAIN-CONTAINING PROTEIN"/>
    <property type="match status" value="1"/>
</dbReference>
<proteinExistence type="predicted"/>
<name>A0A538S7C8_UNCEI</name>
<dbReference type="EMBL" id="VBOT01000192">
    <property type="protein sequence ID" value="TMQ47264.1"/>
    <property type="molecule type" value="Genomic_DNA"/>
</dbReference>
<comment type="caution">
    <text evidence="2">The sequence shown here is derived from an EMBL/GenBank/DDBJ whole genome shotgun (WGS) entry which is preliminary data.</text>
</comment>
<feature type="domain" description="Beta-lactamase-related" evidence="1">
    <location>
        <begin position="87"/>
        <end position="418"/>
    </location>
</feature>
<dbReference type="Proteomes" id="UP000320184">
    <property type="component" value="Unassembled WGS sequence"/>
</dbReference>
<protein>
    <submittedName>
        <fullName evidence="2">Beta-lactamase family protein</fullName>
    </submittedName>
</protein>
<dbReference type="InterPro" id="IPR012338">
    <property type="entry name" value="Beta-lactam/transpept-like"/>
</dbReference>
<evidence type="ECO:0000259" key="1">
    <source>
        <dbReference type="Pfam" id="PF00144"/>
    </source>
</evidence>